<organism evidence="1 2">
    <name type="scientific">Falsibacillus pallidus</name>
    <dbReference type="NCBI Taxonomy" id="493781"/>
    <lineage>
        <taxon>Bacteria</taxon>
        <taxon>Bacillati</taxon>
        <taxon>Bacillota</taxon>
        <taxon>Bacilli</taxon>
        <taxon>Bacillales</taxon>
        <taxon>Bacillaceae</taxon>
        <taxon>Falsibacillus</taxon>
    </lineage>
</organism>
<name>A0A370GCG5_9BACI</name>
<gene>
    <name evidence="1" type="ORF">DFR59_10851</name>
</gene>
<dbReference type="Proteomes" id="UP000255326">
    <property type="component" value="Unassembled WGS sequence"/>
</dbReference>
<evidence type="ECO:0000313" key="2">
    <source>
        <dbReference type="Proteomes" id="UP000255326"/>
    </source>
</evidence>
<keyword evidence="2" id="KW-1185">Reference proteome</keyword>
<evidence type="ECO:0000313" key="1">
    <source>
        <dbReference type="EMBL" id="RDI41401.1"/>
    </source>
</evidence>
<reference evidence="1 2" key="1">
    <citation type="submission" date="2018-07" db="EMBL/GenBank/DDBJ databases">
        <title>Genomic Encyclopedia of Type Strains, Phase IV (KMG-IV): sequencing the most valuable type-strain genomes for metagenomic binning, comparative biology and taxonomic classification.</title>
        <authorList>
            <person name="Goeker M."/>
        </authorList>
    </citation>
    <scope>NUCLEOTIDE SEQUENCE [LARGE SCALE GENOMIC DNA]</scope>
    <source>
        <strain evidence="1 2">DSM 25281</strain>
    </source>
</reference>
<dbReference type="RefSeq" id="WP_147278274.1">
    <property type="nucleotide sequence ID" value="NZ_QQAY01000008.1"/>
</dbReference>
<sequence>MTEYRQIMGKIVKCELKLGKIAGKPNVIAASRMIYAPKMAAYAPQIISYAREHGVFAPKRGVHARNPPVYAPAPPVPHERGILSSMHRNAPLMRHWAVAPIRLVEHFYHALVLCYNSCKMENTG</sequence>
<protein>
    <submittedName>
        <fullName evidence="1">Uncharacterized protein</fullName>
    </submittedName>
</protein>
<dbReference type="EMBL" id="QQAY01000008">
    <property type="protein sequence ID" value="RDI41401.1"/>
    <property type="molecule type" value="Genomic_DNA"/>
</dbReference>
<proteinExistence type="predicted"/>
<dbReference type="AlphaFoldDB" id="A0A370GCG5"/>
<comment type="caution">
    <text evidence="1">The sequence shown here is derived from an EMBL/GenBank/DDBJ whole genome shotgun (WGS) entry which is preliminary data.</text>
</comment>
<accession>A0A370GCG5</accession>